<evidence type="ECO:0000313" key="4">
    <source>
        <dbReference type="Proteomes" id="UP001595833"/>
    </source>
</evidence>
<feature type="compositionally biased region" description="Pro residues" evidence="1">
    <location>
        <begin position="282"/>
        <end position="335"/>
    </location>
</feature>
<sequence length="384" mass="39977">MIELLALAACATIQVEAGGHGPSSVFEVRFPEGSSTPLGTLDRRLNAIGYSHAQALVYGVDDDGRLVALNRAGRLVGTPTEPVHLLRHAVAGAVVGERLVVRVGPWLYSVDINPASPGYGRISHEATLRSAEGLSVDDFDHNAADGLLYGVSTHGRGSVVVAINPTTGRVTRVPGVGRLPGGSSYGAVTLSRDGSLYVTNNRLDGRSVLYRVALDGSGTVTEITSRRSLNTIDSSGCLAAPPVVDPPDPTPTPTPTTPPTTTTPPPTPTPPPTTTPPLTTTPSPPTTTPAPLPVVPPPPRRTTTPTTPPTTSPPTRPAPAPEPPGPVPGALPAGPPEDMKLPERKNTEEPALRNNVRDQRRWGLTAILLILGAAAMGRQAARRR</sequence>
<protein>
    <submittedName>
        <fullName evidence="3">DUF6923 family protein</fullName>
    </submittedName>
</protein>
<dbReference type="Proteomes" id="UP001595833">
    <property type="component" value="Unassembled WGS sequence"/>
</dbReference>
<feature type="compositionally biased region" description="Pro residues" evidence="1">
    <location>
        <begin position="243"/>
        <end position="275"/>
    </location>
</feature>
<dbReference type="Pfam" id="PF21959">
    <property type="entry name" value="DUF6923"/>
    <property type="match status" value="1"/>
</dbReference>
<reference evidence="4" key="1">
    <citation type="journal article" date="2019" name="Int. J. Syst. Evol. Microbiol.">
        <title>The Global Catalogue of Microorganisms (GCM) 10K type strain sequencing project: providing services to taxonomists for standard genome sequencing and annotation.</title>
        <authorList>
            <consortium name="The Broad Institute Genomics Platform"/>
            <consortium name="The Broad Institute Genome Sequencing Center for Infectious Disease"/>
            <person name="Wu L."/>
            <person name="Ma J."/>
        </authorList>
    </citation>
    <scope>NUCLEOTIDE SEQUENCE [LARGE SCALE GENOMIC DNA]</scope>
    <source>
        <strain evidence="4">KCTC 12848</strain>
    </source>
</reference>
<dbReference type="PRINTS" id="PR01217">
    <property type="entry name" value="PRICHEXTENSN"/>
</dbReference>
<evidence type="ECO:0000259" key="2">
    <source>
        <dbReference type="Pfam" id="PF21959"/>
    </source>
</evidence>
<organism evidence="3 4">
    <name type="scientific">Saccharothrix xinjiangensis</name>
    <dbReference type="NCBI Taxonomy" id="204798"/>
    <lineage>
        <taxon>Bacteria</taxon>
        <taxon>Bacillati</taxon>
        <taxon>Actinomycetota</taxon>
        <taxon>Actinomycetes</taxon>
        <taxon>Pseudonocardiales</taxon>
        <taxon>Pseudonocardiaceae</taxon>
        <taxon>Saccharothrix</taxon>
    </lineage>
</organism>
<evidence type="ECO:0000313" key="3">
    <source>
        <dbReference type="EMBL" id="MFC5059275.1"/>
    </source>
</evidence>
<dbReference type="EMBL" id="JBHSJB010000042">
    <property type="protein sequence ID" value="MFC5059275.1"/>
    <property type="molecule type" value="Genomic_DNA"/>
</dbReference>
<dbReference type="RefSeq" id="WP_380648542.1">
    <property type="nucleotide sequence ID" value="NZ_JBHSJB010000042.1"/>
</dbReference>
<feature type="region of interest" description="Disordered" evidence="1">
    <location>
        <begin position="232"/>
        <end position="361"/>
    </location>
</feature>
<gene>
    <name evidence="3" type="ORF">ACFPFM_36640</name>
</gene>
<evidence type="ECO:0000256" key="1">
    <source>
        <dbReference type="SAM" id="MobiDB-lite"/>
    </source>
</evidence>
<accession>A0ABV9YCF4</accession>
<feature type="domain" description="DUF6923" evidence="2">
    <location>
        <begin position="43"/>
        <end position="216"/>
    </location>
</feature>
<dbReference type="InterPro" id="IPR054215">
    <property type="entry name" value="DUF6923"/>
</dbReference>
<feature type="compositionally biased region" description="Basic and acidic residues" evidence="1">
    <location>
        <begin position="337"/>
        <end position="361"/>
    </location>
</feature>
<keyword evidence="4" id="KW-1185">Reference proteome</keyword>
<dbReference type="SUPFAM" id="SSF63829">
    <property type="entry name" value="Calcium-dependent phosphotriesterase"/>
    <property type="match status" value="1"/>
</dbReference>
<proteinExistence type="predicted"/>
<name>A0ABV9YCF4_9PSEU</name>
<comment type="caution">
    <text evidence="3">The sequence shown here is derived from an EMBL/GenBank/DDBJ whole genome shotgun (WGS) entry which is preliminary data.</text>
</comment>